<comment type="caution">
    <text evidence="1">The sequence shown here is derived from an EMBL/GenBank/DDBJ whole genome shotgun (WGS) entry which is preliminary data.</text>
</comment>
<dbReference type="InterPro" id="IPR011256">
    <property type="entry name" value="Reg_factor_effector_dom_sf"/>
</dbReference>
<gene>
    <name evidence="1" type="ORF">GCM10025876_20960</name>
</gene>
<sequence>MSGFHSLFGWAERHPGLRDVTTTEQWPTYVVFHGPVTPDHSAYVEVCIVIDGPAEPEGAIVLKVEEEHEEAYTDVTRAGLEFPDILAAYDAVAMWVTQHGAPHPDMPSREVYVADVIQAGMDEIVASVAFPYVART</sequence>
<name>A0ABQ6IDF8_9MICO</name>
<dbReference type="EMBL" id="BSUN01000001">
    <property type="protein sequence ID" value="GMA35892.1"/>
    <property type="molecule type" value="Genomic_DNA"/>
</dbReference>
<evidence type="ECO:0000313" key="1">
    <source>
        <dbReference type="EMBL" id="GMA35892.1"/>
    </source>
</evidence>
<evidence type="ECO:0000313" key="2">
    <source>
        <dbReference type="Proteomes" id="UP001157125"/>
    </source>
</evidence>
<protein>
    <recommendedName>
        <fullName evidence="3">Bacterial transcription activator effector binding domain-containing protein</fullName>
    </recommendedName>
</protein>
<dbReference type="Proteomes" id="UP001157125">
    <property type="component" value="Unassembled WGS sequence"/>
</dbReference>
<accession>A0ABQ6IDF8</accession>
<organism evidence="1 2">
    <name type="scientific">Demequina litorisediminis</name>
    <dbReference type="NCBI Taxonomy" id="1849022"/>
    <lineage>
        <taxon>Bacteria</taxon>
        <taxon>Bacillati</taxon>
        <taxon>Actinomycetota</taxon>
        <taxon>Actinomycetes</taxon>
        <taxon>Micrococcales</taxon>
        <taxon>Demequinaceae</taxon>
        <taxon>Demequina</taxon>
    </lineage>
</organism>
<evidence type="ECO:0008006" key="3">
    <source>
        <dbReference type="Google" id="ProtNLM"/>
    </source>
</evidence>
<reference evidence="2" key="1">
    <citation type="journal article" date="2019" name="Int. J. Syst. Evol. Microbiol.">
        <title>The Global Catalogue of Microorganisms (GCM) 10K type strain sequencing project: providing services to taxonomists for standard genome sequencing and annotation.</title>
        <authorList>
            <consortium name="The Broad Institute Genomics Platform"/>
            <consortium name="The Broad Institute Genome Sequencing Center for Infectious Disease"/>
            <person name="Wu L."/>
            <person name="Ma J."/>
        </authorList>
    </citation>
    <scope>NUCLEOTIDE SEQUENCE [LARGE SCALE GENOMIC DNA]</scope>
    <source>
        <strain evidence="2">NBRC 112299</strain>
    </source>
</reference>
<proteinExistence type="predicted"/>
<keyword evidence="2" id="KW-1185">Reference proteome</keyword>
<dbReference type="Gene3D" id="3.20.80.10">
    <property type="entry name" value="Regulatory factor, effector binding domain"/>
    <property type="match status" value="1"/>
</dbReference>